<dbReference type="Gene3D" id="3.40.50.720">
    <property type="entry name" value="NAD(P)-binding Rossmann-like Domain"/>
    <property type="match status" value="1"/>
</dbReference>
<evidence type="ECO:0000313" key="4">
    <source>
        <dbReference type="EMBL" id="KAH3678142.1"/>
    </source>
</evidence>
<comment type="similarity">
    <text evidence="1">Belongs to the short-chain dehydrogenases/reductases (SDR) family.</text>
</comment>
<dbReference type="EMBL" id="JAEUBF010000499">
    <property type="protein sequence ID" value="KAH3678142.1"/>
    <property type="molecule type" value="Genomic_DNA"/>
</dbReference>
<dbReference type="AlphaFoldDB" id="A0A9P8PU21"/>
<name>A0A9P8PU21_9ASCO</name>
<keyword evidence="3" id="KW-0560">Oxidoreductase</keyword>
<dbReference type="PANTHER" id="PTHR24320">
    <property type="entry name" value="RETINOL DEHYDROGENASE"/>
    <property type="match status" value="1"/>
</dbReference>
<evidence type="ECO:0000256" key="3">
    <source>
        <dbReference type="ARBA" id="ARBA00023002"/>
    </source>
</evidence>
<keyword evidence="5" id="KW-1185">Reference proteome</keyword>
<dbReference type="InterPro" id="IPR002347">
    <property type="entry name" value="SDR_fam"/>
</dbReference>
<dbReference type="Proteomes" id="UP000769528">
    <property type="component" value="Unassembled WGS sequence"/>
</dbReference>
<evidence type="ECO:0000256" key="2">
    <source>
        <dbReference type="ARBA" id="ARBA00022857"/>
    </source>
</evidence>
<gene>
    <name evidence="4" type="ORF">WICMUC_001658</name>
</gene>
<dbReference type="Pfam" id="PF00106">
    <property type="entry name" value="adh_short"/>
    <property type="match status" value="1"/>
</dbReference>
<comment type="caution">
    <text evidence="4">The sequence shown here is derived from an EMBL/GenBank/DDBJ whole genome shotgun (WGS) entry which is preliminary data.</text>
</comment>
<evidence type="ECO:0000313" key="5">
    <source>
        <dbReference type="Proteomes" id="UP000769528"/>
    </source>
</evidence>
<dbReference type="InterPro" id="IPR036291">
    <property type="entry name" value="NAD(P)-bd_dom_sf"/>
</dbReference>
<evidence type="ECO:0000256" key="1">
    <source>
        <dbReference type="ARBA" id="ARBA00006484"/>
    </source>
</evidence>
<organism evidence="4 5">
    <name type="scientific">Wickerhamomyces mucosus</name>
    <dbReference type="NCBI Taxonomy" id="1378264"/>
    <lineage>
        <taxon>Eukaryota</taxon>
        <taxon>Fungi</taxon>
        <taxon>Dikarya</taxon>
        <taxon>Ascomycota</taxon>
        <taxon>Saccharomycotina</taxon>
        <taxon>Saccharomycetes</taxon>
        <taxon>Phaffomycetales</taxon>
        <taxon>Wickerhamomycetaceae</taxon>
        <taxon>Wickerhamomyces</taxon>
    </lineage>
</organism>
<evidence type="ECO:0008006" key="6">
    <source>
        <dbReference type="Google" id="ProtNLM"/>
    </source>
</evidence>
<reference evidence="4" key="2">
    <citation type="submission" date="2021-01" db="EMBL/GenBank/DDBJ databases">
        <authorList>
            <person name="Schikora-Tamarit M.A."/>
        </authorList>
    </citation>
    <scope>NUCLEOTIDE SEQUENCE</scope>
    <source>
        <strain evidence="4">CBS6341</strain>
    </source>
</reference>
<dbReference type="SUPFAM" id="SSF51735">
    <property type="entry name" value="NAD(P)-binding Rossmann-fold domains"/>
    <property type="match status" value="1"/>
</dbReference>
<dbReference type="PANTHER" id="PTHR24320:SF236">
    <property type="entry name" value="SHORT-CHAIN DEHYDROGENASE-RELATED"/>
    <property type="match status" value="1"/>
</dbReference>
<sequence length="333" mass="37650">MSYSVLRETLADFKPPKPTYLPKDYPDLTDKVVFITGTSTGIGYETTKLLLKQNATVVIFNRNKDKTDLAINNIKREIVEDNQNNFNDIKDLDSKIISIIGDLSDLSTITPSINSFKISNPQIKQLDLIILNAGVMQPPNGSKTIQGYELQFGTNVLGHQLVIKNINDLILNSANLGNYPRVIWLSSIAHAMSPQTSGLSWDFNNANHSNSMEIYGQSKAANIYQAYIYGQLFKDQNIISVAVHPGYLKSELQRSYNFINRWISSSLLYHPIYGSYTELYAGLSKDITLENNGDYYGPWGRPRLLRPDIDKGRNDGTAKKLWDWVENELKPYL</sequence>
<dbReference type="OrthoDB" id="191139at2759"/>
<dbReference type="GO" id="GO:0016491">
    <property type="term" value="F:oxidoreductase activity"/>
    <property type="evidence" value="ECO:0007669"/>
    <property type="project" value="UniProtKB-KW"/>
</dbReference>
<reference evidence="4" key="1">
    <citation type="journal article" date="2021" name="Open Biol.">
        <title>Shared evolutionary footprints suggest mitochondrial oxidative damage underlies multiple complex I losses in fungi.</title>
        <authorList>
            <person name="Schikora-Tamarit M.A."/>
            <person name="Marcet-Houben M."/>
            <person name="Nosek J."/>
            <person name="Gabaldon T."/>
        </authorList>
    </citation>
    <scope>NUCLEOTIDE SEQUENCE</scope>
    <source>
        <strain evidence="4">CBS6341</strain>
    </source>
</reference>
<proteinExistence type="inferred from homology"/>
<protein>
    <recommendedName>
        <fullName evidence="6">NAD(P)-binding protein</fullName>
    </recommendedName>
</protein>
<keyword evidence="2" id="KW-0521">NADP</keyword>
<accession>A0A9P8PU21</accession>